<feature type="transmembrane region" description="Helical" evidence="1">
    <location>
        <begin position="413"/>
        <end position="437"/>
    </location>
</feature>
<organism evidence="2 3">
    <name type="scientific">Saguinus oedipus</name>
    <name type="common">Cotton-top tamarin</name>
    <name type="synonym">Oedipomidas oedipus</name>
    <dbReference type="NCBI Taxonomy" id="9490"/>
    <lineage>
        <taxon>Eukaryota</taxon>
        <taxon>Metazoa</taxon>
        <taxon>Chordata</taxon>
        <taxon>Craniata</taxon>
        <taxon>Vertebrata</taxon>
        <taxon>Euteleostomi</taxon>
        <taxon>Mammalia</taxon>
        <taxon>Eutheria</taxon>
        <taxon>Euarchontoglires</taxon>
        <taxon>Primates</taxon>
        <taxon>Haplorrhini</taxon>
        <taxon>Platyrrhini</taxon>
        <taxon>Cebidae</taxon>
        <taxon>Callitrichinae</taxon>
        <taxon>Saguinus</taxon>
    </lineage>
</organism>
<feature type="transmembrane region" description="Helical" evidence="1">
    <location>
        <begin position="334"/>
        <end position="355"/>
    </location>
</feature>
<reference evidence="2 3" key="1">
    <citation type="submission" date="2023-05" db="EMBL/GenBank/DDBJ databases">
        <title>B98-5 Cell Line De Novo Hybrid Assembly: An Optical Mapping Approach.</title>
        <authorList>
            <person name="Kananen K."/>
            <person name="Auerbach J.A."/>
            <person name="Kautto E."/>
            <person name="Blachly J.S."/>
        </authorList>
    </citation>
    <scope>NUCLEOTIDE SEQUENCE [LARGE SCALE GENOMIC DNA]</scope>
    <source>
        <strain evidence="2">B95-8</strain>
        <tissue evidence="2">Cell line</tissue>
    </source>
</reference>
<dbReference type="PANTHER" id="PTHR45727">
    <property type="entry name" value="NPC INTRACELLULAR CHOLESTEROL TRANSPORTER 1"/>
    <property type="match status" value="1"/>
</dbReference>
<keyword evidence="1" id="KW-1133">Transmembrane helix</keyword>
<feature type="transmembrane region" description="Helical" evidence="1">
    <location>
        <begin position="449"/>
        <end position="472"/>
    </location>
</feature>
<comment type="caution">
    <text evidence="2">The sequence shown here is derived from an EMBL/GenBank/DDBJ whole genome shotgun (WGS) entry which is preliminary data.</text>
</comment>
<name>A0ABQ9UI47_SAGOE</name>
<proteinExistence type="predicted"/>
<dbReference type="EMBL" id="JASSZA010000012">
    <property type="protein sequence ID" value="KAK2095947.1"/>
    <property type="molecule type" value="Genomic_DNA"/>
</dbReference>
<sequence length="538" mass="58655">MQQVPSQLLLLLALFGVSLYYMCHISVGLDQELALPKDSYLLDYFLFLNRYFEAGAPVYFVTTSGYNFSSEAGMNAICSSAGCNNFSLTQKIQYATEFPEQSYLAIPASSWVDDFIDWLTPSSCCRLYIAGPNKDKFCPSTVNSLNCLKNCMSITMGSVRPSVEQFHKYLPWFLNDRPNIKCPKGGLGAYSTSVNLTSDGQVLAMKFLSSQKGNSPCPALVPEHHRLCEASVVGLVWTDGSGFMAYHKPLKNSQDYTEALRAARELATNITADLRKVPGTDPAFEVFPYTITNVFYEQYLTILPEGLFMLSLCLVPTFAVCCLLLGLDLRSGLLNLLSIVMILVDTLGFMALWGISYNSVSLINLVSVTQYTQHQGAPGGAVGMSVEFVSHITRSFAISTKPTRLERAKEATISMGSAVFAGVAMTNLPGILVLGLAKAQLIQIFFFRLNLLITLLGLLHGLVFLPVILSYLGPDVNPGLALEQKRAEEKAAVIAASCQGHPSQVSAADNIYVNHSFEDSIKGAGAVSNDLSNNGRQF</sequence>
<evidence type="ECO:0000313" key="2">
    <source>
        <dbReference type="EMBL" id="KAK2095947.1"/>
    </source>
</evidence>
<evidence type="ECO:0000256" key="1">
    <source>
        <dbReference type="SAM" id="Phobius"/>
    </source>
</evidence>
<keyword evidence="3" id="KW-1185">Reference proteome</keyword>
<gene>
    <name evidence="2" type="primary">NPC1L1_1</name>
    <name evidence="2" type="ORF">P7K49_024981</name>
</gene>
<protein>
    <submittedName>
        <fullName evidence="2">NPC1-like intracellular cholesterol transporter 1</fullName>
    </submittedName>
</protein>
<dbReference type="PANTHER" id="PTHR45727:SF3">
    <property type="entry name" value="NPC1-LIKE INTRACELLULAR CHOLESTEROL TRANSPORTER 1"/>
    <property type="match status" value="1"/>
</dbReference>
<keyword evidence="1" id="KW-0472">Membrane</keyword>
<feature type="transmembrane region" description="Helical" evidence="1">
    <location>
        <begin position="307"/>
        <end position="327"/>
    </location>
</feature>
<dbReference type="SUPFAM" id="SSF82866">
    <property type="entry name" value="Multidrug efflux transporter AcrB transmembrane domain"/>
    <property type="match status" value="1"/>
</dbReference>
<accession>A0ABQ9UI47</accession>
<dbReference type="Proteomes" id="UP001266305">
    <property type="component" value="Unassembled WGS sequence"/>
</dbReference>
<keyword evidence="1" id="KW-0812">Transmembrane</keyword>
<dbReference type="Gene3D" id="1.20.1640.10">
    <property type="entry name" value="Multidrug efflux transporter AcrB transmembrane domain"/>
    <property type="match status" value="1"/>
</dbReference>
<evidence type="ECO:0000313" key="3">
    <source>
        <dbReference type="Proteomes" id="UP001266305"/>
    </source>
</evidence>